<dbReference type="EMBL" id="BART01031490">
    <property type="protein sequence ID" value="GAH14965.1"/>
    <property type="molecule type" value="Genomic_DNA"/>
</dbReference>
<protein>
    <submittedName>
        <fullName evidence="1">Uncharacterized protein</fullName>
    </submittedName>
</protein>
<reference evidence="1" key="1">
    <citation type="journal article" date="2014" name="Front. Microbiol.">
        <title>High frequency of phylogenetically diverse reductive dehalogenase-homologous genes in deep subseafloor sedimentary metagenomes.</title>
        <authorList>
            <person name="Kawai M."/>
            <person name="Futagami T."/>
            <person name="Toyoda A."/>
            <person name="Takaki Y."/>
            <person name="Nishi S."/>
            <person name="Hori S."/>
            <person name="Arai W."/>
            <person name="Tsubouchi T."/>
            <person name="Morono Y."/>
            <person name="Uchiyama I."/>
            <person name="Ito T."/>
            <person name="Fujiyama A."/>
            <person name="Inagaki F."/>
            <person name="Takami H."/>
        </authorList>
    </citation>
    <scope>NUCLEOTIDE SEQUENCE</scope>
    <source>
        <strain evidence="1">Expedition CK06-06</strain>
    </source>
</reference>
<organism evidence="1">
    <name type="scientific">marine sediment metagenome</name>
    <dbReference type="NCBI Taxonomy" id="412755"/>
    <lineage>
        <taxon>unclassified sequences</taxon>
        <taxon>metagenomes</taxon>
        <taxon>ecological metagenomes</taxon>
    </lineage>
</organism>
<dbReference type="AlphaFoldDB" id="X1E3L1"/>
<gene>
    <name evidence="1" type="ORF">S01H4_54687</name>
</gene>
<feature type="non-terminal residue" evidence="1">
    <location>
        <position position="132"/>
    </location>
</feature>
<evidence type="ECO:0000313" key="1">
    <source>
        <dbReference type="EMBL" id="GAH14965.1"/>
    </source>
</evidence>
<accession>X1E3L1</accession>
<name>X1E3L1_9ZZZZ</name>
<sequence>MRITKMIQKEWPEVGSCLLMLSSTGKDREWIKYSNYQRPFHKRDRQNIHLIFDNLIGYNKCCKICQVLAELRIVNKAYTDIRKFRGDMTLRVSPKVTGPGYKPYPKPIGLIGVPIGTRERGYLRKYLFIPWS</sequence>
<proteinExistence type="predicted"/>
<comment type="caution">
    <text evidence="1">The sequence shown here is derived from an EMBL/GenBank/DDBJ whole genome shotgun (WGS) entry which is preliminary data.</text>
</comment>